<reference evidence="20" key="1">
    <citation type="submission" date="2025-08" db="UniProtKB">
        <authorList>
            <consortium name="RefSeq"/>
        </authorList>
    </citation>
    <scope>IDENTIFICATION</scope>
</reference>
<evidence type="ECO:0000256" key="10">
    <source>
        <dbReference type="ARBA" id="ARBA00022803"/>
    </source>
</evidence>
<sequence>MKANSNRRTNKENEVTSRCPDRDVDVQSTDETFLFWRHYAAVFVVAAAVYANTYDCGFVFDDISAIVSNKDVHGETSLSDVFYNDYWGTPMSREQSHKSYRPLTVLTFRLDHALHGLHPKGYHVVNHALHVAVSLSVLRYEFCSQWLTSRKQALVCALLFAVHPVHTEAVTGVVGRAETMSALFLLWALMAARGKSPRQTATSVTFCLLATLSKEQGFMAFPLCLLVKFLTRVSLRSLFDAEKKLMSYLKTEYDKDLAYVASAVLLLHLRYRLMKGELPVFARFDNPAALSPPPVRQLTFAYLPLFNFEILLFPYRLCCDWTMGSIPLLTSTDVRNLYTFLFYGLMVSSVARKESHCETFHARLISMAMLVIPFIPASNLFFPVGFVVAERVLYVPSIGFCMLVANGFEKIHDKNKLLCRFLAMSSFMSFCAKTAQRNRDWKSEITLYESGLRMNPLNAKLFNNVGFAYQQQDEHERALKFFTEASRLQPDDIGSFINLGRAFSKLNRLTEAEAAYSRAHALLPRRTSESSEVELRLAPAHLNLFVNLANLITRNNSRLSEADSLYKEAIAMKNDYVDAYTNRGEILLKMGRLSEAVEMYKKAVRLKPLDADAHFNLGVVLMKLGNHSDNAVQEFLTVLSLDKMHQNALVSLSMCLQHVSEARMRRRLGDRVQELGLLHERIAEHVWFNLAMVAVQETDRVRAERFFRKALTVNPDFRSALFNLGVLLYEDQRYNQSVHFLEKLVALHPGYVRGTMLLADIYMIHLGRKSEAYKCYQEVVRWQADNFEARYNICILESSPDEATADCSKYLRARNVTQVAKRALRDV</sequence>
<dbReference type="GO" id="GO:0005783">
    <property type="term" value="C:endoplasmic reticulum"/>
    <property type="evidence" value="ECO:0007669"/>
    <property type="project" value="UniProtKB-SubCell"/>
</dbReference>
<comment type="function">
    <text evidence="1">Transfers mannosyl residues to the hydroxyl group of serine or threonine residues.</text>
</comment>
<evidence type="ECO:0000256" key="17">
    <source>
        <dbReference type="SAM" id="MobiDB-lite"/>
    </source>
</evidence>
<evidence type="ECO:0000256" key="16">
    <source>
        <dbReference type="PROSITE-ProRule" id="PRU00339"/>
    </source>
</evidence>
<feature type="region of interest" description="Disordered" evidence="17">
    <location>
        <begin position="1"/>
        <end position="22"/>
    </location>
</feature>
<evidence type="ECO:0000256" key="15">
    <source>
        <dbReference type="ARBA" id="ARBA00045102"/>
    </source>
</evidence>
<evidence type="ECO:0000313" key="20">
    <source>
        <dbReference type="RefSeq" id="XP_028967197.1"/>
    </source>
</evidence>
<evidence type="ECO:0000256" key="13">
    <source>
        <dbReference type="ARBA" id="ARBA00023136"/>
    </source>
</evidence>
<feature type="repeat" description="TPR" evidence="16">
    <location>
        <begin position="718"/>
        <end position="751"/>
    </location>
</feature>
<dbReference type="Pfam" id="PF13414">
    <property type="entry name" value="TPR_11"/>
    <property type="match status" value="1"/>
</dbReference>
<protein>
    <recommendedName>
        <fullName evidence="6">dolichyl-phosphate-mannose--protein mannosyltransferase</fullName>
        <ecNumber evidence="6">2.4.1.109</ecNumber>
    </recommendedName>
</protein>
<dbReference type="InterPro" id="IPR019734">
    <property type="entry name" value="TPR_rpt"/>
</dbReference>
<evidence type="ECO:0000256" key="12">
    <source>
        <dbReference type="ARBA" id="ARBA00022989"/>
    </source>
</evidence>
<feature type="repeat" description="TPR" evidence="16">
    <location>
        <begin position="493"/>
        <end position="526"/>
    </location>
</feature>
<evidence type="ECO:0000256" key="1">
    <source>
        <dbReference type="ARBA" id="ARBA00003582"/>
    </source>
</evidence>
<accession>A0AAJ7SG85</accession>
<evidence type="ECO:0000256" key="2">
    <source>
        <dbReference type="ARBA" id="ARBA00004141"/>
    </source>
</evidence>
<keyword evidence="7" id="KW-0808">Transferase</keyword>
<evidence type="ECO:0000256" key="9">
    <source>
        <dbReference type="ARBA" id="ARBA00022737"/>
    </source>
</evidence>
<keyword evidence="13" id="KW-0472">Membrane</keyword>
<dbReference type="Pfam" id="PF13181">
    <property type="entry name" value="TPR_8"/>
    <property type="match status" value="2"/>
</dbReference>
<comment type="pathway">
    <text evidence="4">Protein modification; protein glycosylation.</text>
</comment>
<dbReference type="InterPro" id="IPR011990">
    <property type="entry name" value="TPR-like_helical_dom_sf"/>
</dbReference>
<dbReference type="SUPFAM" id="SSF48452">
    <property type="entry name" value="TPR-like"/>
    <property type="match status" value="1"/>
</dbReference>
<organism evidence="19 20">
    <name type="scientific">Galendromus occidentalis</name>
    <name type="common">western predatory mite</name>
    <dbReference type="NCBI Taxonomy" id="34638"/>
    <lineage>
        <taxon>Eukaryota</taxon>
        <taxon>Metazoa</taxon>
        <taxon>Ecdysozoa</taxon>
        <taxon>Arthropoda</taxon>
        <taxon>Chelicerata</taxon>
        <taxon>Arachnida</taxon>
        <taxon>Acari</taxon>
        <taxon>Parasitiformes</taxon>
        <taxon>Mesostigmata</taxon>
        <taxon>Gamasina</taxon>
        <taxon>Phytoseioidea</taxon>
        <taxon>Phytoseiidae</taxon>
        <taxon>Typhlodrominae</taxon>
        <taxon>Galendromus</taxon>
    </lineage>
</organism>
<keyword evidence="19" id="KW-1185">Reference proteome</keyword>
<keyword evidence="11" id="KW-0256">Endoplasmic reticulum</keyword>
<comment type="catalytic activity">
    <reaction evidence="14">
        <text>a di-trans,poly-cis-dolichyl beta-D-mannosyl phosphate + L-threonyl-[protein] = 3-O-(alpha-D-mannosyl)-L-threonyl-[protein] + a di-trans,poly-cis-dolichyl phosphate + H(+)</text>
        <dbReference type="Rhea" id="RHEA:53396"/>
        <dbReference type="Rhea" id="RHEA-COMP:11060"/>
        <dbReference type="Rhea" id="RHEA-COMP:13547"/>
        <dbReference type="Rhea" id="RHEA-COMP:19498"/>
        <dbReference type="Rhea" id="RHEA-COMP:19501"/>
        <dbReference type="ChEBI" id="CHEBI:15378"/>
        <dbReference type="ChEBI" id="CHEBI:30013"/>
        <dbReference type="ChEBI" id="CHEBI:57683"/>
        <dbReference type="ChEBI" id="CHEBI:58211"/>
        <dbReference type="ChEBI" id="CHEBI:137323"/>
        <dbReference type="EC" id="2.4.1.109"/>
    </reaction>
</comment>
<comment type="similarity">
    <text evidence="5">Belongs to the TMTC family.</text>
</comment>
<evidence type="ECO:0000256" key="8">
    <source>
        <dbReference type="ARBA" id="ARBA00022692"/>
    </source>
</evidence>
<comment type="subcellular location">
    <subcellularLocation>
        <location evidence="3">Endoplasmic reticulum</location>
    </subcellularLocation>
    <subcellularLocation>
        <location evidence="2">Membrane</location>
        <topology evidence="2">Multi-pass membrane protein</topology>
    </subcellularLocation>
</comment>
<evidence type="ECO:0000256" key="3">
    <source>
        <dbReference type="ARBA" id="ARBA00004240"/>
    </source>
</evidence>
<dbReference type="GO" id="GO:0016020">
    <property type="term" value="C:membrane"/>
    <property type="evidence" value="ECO:0007669"/>
    <property type="project" value="UniProtKB-SubCell"/>
</dbReference>
<feature type="domain" description="DUF1736" evidence="18">
    <location>
        <begin position="276"/>
        <end position="346"/>
    </location>
</feature>
<keyword evidence="8" id="KW-0812">Transmembrane</keyword>
<evidence type="ECO:0000313" key="19">
    <source>
        <dbReference type="Proteomes" id="UP000694867"/>
    </source>
</evidence>
<dbReference type="Proteomes" id="UP000694867">
    <property type="component" value="Unplaced"/>
</dbReference>
<evidence type="ECO:0000256" key="4">
    <source>
        <dbReference type="ARBA" id="ARBA00004922"/>
    </source>
</evidence>
<dbReference type="PROSITE" id="PS50005">
    <property type="entry name" value="TPR"/>
    <property type="match status" value="5"/>
</dbReference>
<dbReference type="RefSeq" id="XP_028967197.1">
    <property type="nucleotide sequence ID" value="XM_029111364.1"/>
</dbReference>
<dbReference type="PANTHER" id="PTHR44395">
    <property type="match status" value="1"/>
</dbReference>
<evidence type="ECO:0000256" key="11">
    <source>
        <dbReference type="ARBA" id="ARBA00022824"/>
    </source>
</evidence>
<keyword evidence="10 16" id="KW-0802">TPR repeat</keyword>
<feature type="repeat" description="TPR" evidence="16">
    <location>
        <begin position="459"/>
        <end position="492"/>
    </location>
</feature>
<dbReference type="Pfam" id="PF13432">
    <property type="entry name" value="TPR_16"/>
    <property type="match status" value="1"/>
</dbReference>
<dbReference type="GeneID" id="100901397"/>
<gene>
    <name evidence="20" type="primary">LOC100901397</name>
</gene>
<dbReference type="PROSITE" id="PS50293">
    <property type="entry name" value="TPR_REGION"/>
    <property type="match status" value="2"/>
</dbReference>
<dbReference type="InterPro" id="IPR013618">
    <property type="entry name" value="TMTC_DUF1736"/>
</dbReference>
<evidence type="ECO:0000256" key="7">
    <source>
        <dbReference type="ARBA" id="ARBA00022679"/>
    </source>
</evidence>
<feature type="compositionally biased region" description="Basic and acidic residues" evidence="17">
    <location>
        <begin position="9"/>
        <end position="22"/>
    </location>
</feature>
<proteinExistence type="inferred from homology"/>
<keyword evidence="9" id="KW-0677">Repeat</keyword>
<name>A0AAJ7SG85_9ACAR</name>
<feature type="repeat" description="TPR" evidence="16">
    <location>
        <begin position="577"/>
        <end position="610"/>
    </location>
</feature>
<dbReference type="PANTHER" id="PTHR44395:SF1">
    <property type="entry name" value="PROTEIN O-MANNOSYL-TRANSFERASE TMTC3"/>
    <property type="match status" value="1"/>
</dbReference>
<dbReference type="EC" id="2.4.1.109" evidence="6"/>
<evidence type="ECO:0000256" key="14">
    <source>
        <dbReference type="ARBA" id="ARBA00045085"/>
    </source>
</evidence>
<dbReference type="SMART" id="SM00028">
    <property type="entry name" value="TPR"/>
    <property type="match status" value="6"/>
</dbReference>
<feature type="repeat" description="TPR" evidence="16">
    <location>
        <begin position="684"/>
        <end position="717"/>
    </location>
</feature>
<keyword evidence="12" id="KW-1133">Transmembrane helix</keyword>
<dbReference type="AlphaFoldDB" id="A0AAJ7SG85"/>
<evidence type="ECO:0000259" key="18">
    <source>
        <dbReference type="Pfam" id="PF08409"/>
    </source>
</evidence>
<dbReference type="GO" id="GO:0004169">
    <property type="term" value="F:dolichyl-phosphate-mannose-protein mannosyltransferase activity"/>
    <property type="evidence" value="ECO:0007669"/>
    <property type="project" value="UniProtKB-EC"/>
</dbReference>
<evidence type="ECO:0000256" key="6">
    <source>
        <dbReference type="ARBA" id="ARBA00012839"/>
    </source>
</evidence>
<dbReference type="KEGG" id="goe:100901397"/>
<dbReference type="Gene3D" id="1.25.40.10">
    <property type="entry name" value="Tetratricopeptide repeat domain"/>
    <property type="match status" value="3"/>
</dbReference>
<comment type="catalytic activity">
    <reaction evidence="15">
        <text>a di-trans,poly-cis-dolichyl beta-D-mannosyl phosphate + L-seryl-[protein] = 3-O-(alpha-D-mannosyl)-L-seryl-[protein] + a di-trans,poly-cis-dolichyl phosphate + H(+)</text>
        <dbReference type="Rhea" id="RHEA:17377"/>
        <dbReference type="Rhea" id="RHEA-COMP:9863"/>
        <dbReference type="Rhea" id="RHEA-COMP:13546"/>
        <dbReference type="Rhea" id="RHEA-COMP:19498"/>
        <dbReference type="Rhea" id="RHEA-COMP:19501"/>
        <dbReference type="ChEBI" id="CHEBI:15378"/>
        <dbReference type="ChEBI" id="CHEBI:29999"/>
        <dbReference type="ChEBI" id="CHEBI:57683"/>
        <dbReference type="ChEBI" id="CHEBI:58211"/>
        <dbReference type="ChEBI" id="CHEBI:137321"/>
        <dbReference type="EC" id="2.4.1.109"/>
    </reaction>
</comment>
<dbReference type="Pfam" id="PF08409">
    <property type="entry name" value="TMTC_DUF1736"/>
    <property type="match status" value="1"/>
</dbReference>
<evidence type="ECO:0000256" key="5">
    <source>
        <dbReference type="ARBA" id="ARBA00007882"/>
    </source>
</evidence>